<accession>A0AA44R934</accession>
<evidence type="ECO:0000313" key="1">
    <source>
        <dbReference type="EMBL" id="OJE50681.1"/>
    </source>
</evidence>
<proteinExistence type="predicted"/>
<dbReference type="AlphaFoldDB" id="A0AA44R934"/>
<dbReference type="Proteomes" id="UP000183185">
    <property type="component" value="Unassembled WGS sequence"/>
</dbReference>
<reference evidence="1 2" key="1">
    <citation type="submission" date="2016-06" db="EMBL/GenBank/DDBJ databases">
        <title>First insights into the genetic diversity and population structure of in the Bacillus cereus group bacteria from diverse marine environments.</title>
        <authorList>
            <person name="Liu Y."/>
            <person name="Lai Q."/>
            <person name="Shao Z."/>
        </authorList>
    </citation>
    <scope>NUCLEOTIDE SEQUENCE [LARGE SCALE GENOMIC DNA]</scope>
    <source>
        <strain evidence="1 2">TD42</strain>
    </source>
</reference>
<sequence>MEKKILSETVNDMILSGKKVDTIKNKDEIKRVFANEGIPFFDKVIDFQVSFGGIWYKIGERFYEGFRMDMFFFNTFEEKYELKFFTKENGKYYVQCMDYHYAGDFGPCIDEDGKIYRFCMGRFFIRADNIEEFLDDDAIKYYMVNKHKTWLTRGAKISEIDEFKKTAALNKIKRESFSDKYFEWWCNTEETVFVRIDLVNKYGYAKVYCKDQKILEQLYKSDISTSVFPFNNRG</sequence>
<gene>
    <name evidence="1" type="ORF">BAQ49_22650</name>
</gene>
<name>A0AA44R934_9BACI</name>
<evidence type="ECO:0000313" key="2">
    <source>
        <dbReference type="Proteomes" id="UP000183185"/>
    </source>
</evidence>
<dbReference type="EMBL" id="MACH01000036">
    <property type="protein sequence ID" value="OJE50681.1"/>
    <property type="molecule type" value="Genomic_DNA"/>
</dbReference>
<comment type="caution">
    <text evidence="1">The sequence shown here is derived from an EMBL/GenBank/DDBJ whole genome shotgun (WGS) entry which is preliminary data.</text>
</comment>
<protein>
    <submittedName>
        <fullName evidence="1">NADH dehydrogenase</fullName>
    </submittedName>
</protein>
<dbReference type="RefSeq" id="WP_016127902.1">
    <property type="nucleotide sequence ID" value="NZ_MACH01000036.1"/>
</dbReference>
<organism evidence="1 2">
    <name type="scientific">Bacillus proteolyticus</name>
    <dbReference type="NCBI Taxonomy" id="2026192"/>
    <lineage>
        <taxon>Bacteria</taxon>
        <taxon>Bacillati</taxon>
        <taxon>Bacillota</taxon>
        <taxon>Bacilli</taxon>
        <taxon>Bacillales</taxon>
        <taxon>Bacillaceae</taxon>
        <taxon>Bacillus</taxon>
        <taxon>Bacillus cereus group</taxon>
    </lineage>
</organism>